<name>A0A9D1FRG9_9FIRM</name>
<comment type="caution">
    <text evidence="1">The sequence shown here is derived from an EMBL/GenBank/DDBJ whole genome shotgun (WGS) entry which is preliminary data.</text>
</comment>
<proteinExistence type="predicted"/>
<organism evidence="1 2">
    <name type="scientific">Candidatus Caccousia stercoris</name>
    <dbReference type="NCBI Taxonomy" id="2840723"/>
    <lineage>
        <taxon>Bacteria</taxon>
        <taxon>Bacillati</taxon>
        <taxon>Bacillota</taxon>
        <taxon>Clostridia</taxon>
        <taxon>Eubacteriales</taxon>
        <taxon>Oscillospiraceae</taxon>
        <taxon>Oscillospiraceae incertae sedis</taxon>
        <taxon>Candidatus Caccousia</taxon>
    </lineage>
</organism>
<dbReference type="AlphaFoldDB" id="A0A9D1FRG9"/>
<dbReference type="InterPro" id="IPR014986">
    <property type="entry name" value="XkdN-like"/>
</dbReference>
<reference evidence="1" key="1">
    <citation type="submission" date="2020-10" db="EMBL/GenBank/DDBJ databases">
        <authorList>
            <person name="Gilroy R."/>
        </authorList>
    </citation>
    <scope>NUCLEOTIDE SEQUENCE</scope>
    <source>
        <strain evidence="1">6086</strain>
    </source>
</reference>
<dbReference type="Gene3D" id="3.30.2220.30">
    <property type="match status" value="1"/>
</dbReference>
<reference evidence="1" key="2">
    <citation type="journal article" date="2021" name="PeerJ">
        <title>Extensive microbial diversity within the chicken gut microbiome revealed by metagenomics and culture.</title>
        <authorList>
            <person name="Gilroy R."/>
            <person name="Ravi A."/>
            <person name="Getino M."/>
            <person name="Pursley I."/>
            <person name="Horton D.L."/>
            <person name="Alikhan N.F."/>
            <person name="Baker D."/>
            <person name="Gharbi K."/>
            <person name="Hall N."/>
            <person name="Watson M."/>
            <person name="Adriaenssens E.M."/>
            <person name="Foster-Nyarko E."/>
            <person name="Jarju S."/>
            <person name="Secka A."/>
            <person name="Antonio M."/>
            <person name="Oren A."/>
            <person name="Chaudhuri R.R."/>
            <person name="La Ragione R."/>
            <person name="Hildebrand F."/>
            <person name="Pallen M.J."/>
        </authorList>
    </citation>
    <scope>NUCLEOTIDE SEQUENCE</scope>
    <source>
        <strain evidence="1">6086</strain>
    </source>
</reference>
<dbReference type="Proteomes" id="UP000824141">
    <property type="component" value="Unassembled WGS sequence"/>
</dbReference>
<evidence type="ECO:0000313" key="1">
    <source>
        <dbReference type="EMBL" id="HIS78434.1"/>
    </source>
</evidence>
<evidence type="ECO:0000313" key="2">
    <source>
        <dbReference type="Proteomes" id="UP000824141"/>
    </source>
</evidence>
<accession>A0A9D1FRG9</accession>
<gene>
    <name evidence="1" type="ORF">IAD03_03585</name>
</gene>
<sequence length="142" mass="15783">MMSLSAFLAQNAVRTEHVLFAVSPRFVDEDGEAEQWEIRCLTAAEDESLRRSCARCVPVPGRRGQYMSETDAGLYLGRLAAACTVYPDLNDRSLQDSYGVMGAEELLRAMLTAGEYAVYLDKVQEVCGFARTMQDEVNEAKN</sequence>
<protein>
    <submittedName>
        <fullName evidence="1">Phage portal protein</fullName>
    </submittedName>
</protein>
<dbReference type="Pfam" id="PF08890">
    <property type="entry name" value="Phage_TAC_5"/>
    <property type="match status" value="1"/>
</dbReference>
<dbReference type="InterPro" id="IPR038559">
    <property type="entry name" value="XkdN-like_sf"/>
</dbReference>
<dbReference type="EMBL" id="DVJM01000064">
    <property type="protein sequence ID" value="HIS78434.1"/>
    <property type="molecule type" value="Genomic_DNA"/>
</dbReference>